<sequence>MEVFSLLKFWRNAGSGIDQTSGEDLTNTSVTTSNDSRDRALETDEETEGGEEDSFFDLVFTGPDNDFKQHKSRSVDVSFLDIDEDRHYNNNNLSKKAGQTNSSNVVASSPNDVLHKKNSKTHPPISLLRSPPNFRVLMLGFKKSKVEKIETNSFFMATPKHESRFSVKCKVEEVQISSLFARDNSLRSQLQREGFEVGIKDERSKRFSKDVVQKYLNLIKPFYVKGPRRSGEKARFAEAVTPMASPATATAFSPRKNVEEKQGSRVAVFREVCRQLGKSRSASSAGRVVPTPSTVRRRDDTILEQQDGIQSAILHCKRSYSSSSSSQDCSLLSRSASDSSCGKSINPSISSTEEEQRSSI</sequence>
<feature type="compositionally biased region" description="Polar residues" evidence="1">
    <location>
        <begin position="90"/>
        <end position="111"/>
    </location>
</feature>
<feature type="region of interest" description="Disordered" evidence="1">
    <location>
        <begin position="319"/>
        <end position="360"/>
    </location>
</feature>
<feature type="region of interest" description="Disordered" evidence="1">
    <location>
        <begin position="280"/>
        <end position="300"/>
    </location>
</feature>
<dbReference type="PANTHER" id="PTHR33929">
    <property type="entry name" value="MEMBRANE-ASSOCIATED KINASE REGULATOR 2-RELATED"/>
    <property type="match status" value="1"/>
</dbReference>
<reference evidence="2" key="1">
    <citation type="submission" date="2022-12" db="EMBL/GenBank/DDBJ databases">
        <title>Draft genome assemblies for two species of Escallonia (Escalloniales).</title>
        <authorList>
            <person name="Chanderbali A."/>
            <person name="Dervinis C."/>
            <person name="Anghel I."/>
            <person name="Soltis D."/>
            <person name="Soltis P."/>
            <person name="Zapata F."/>
        </authorList>
    </citation>
    <scope>NUCLEOTIDE SEQUENCE</scope>
    <source>
        <strain evidence="2">UCBG92.1500</strain>
        <tissue evidence="2">Leaf</tissue>
    </source>
</reference>
<dbReference type="InterPro" id="IPR039619">
    <property type="entry name" value="MAKR2/5"/>
</dbReference>
<dbReference type="AlphaFoldDB" id="A0AA88RQD2"/>
<feature type="compositionally biased region" description="Polar residues" evidence="1">
    <location>
        <begin position="342"/>
        <end position="351"/>
    </location>
</feature>
<evidence type="ECO:0000313" key="2">
    <source>
        <dbReference type="EMBL" id="KAK2983606.1"/>
    </source>
</evidence>
<feature type="region of interest" description="Disordered" evidence="1">
    <location>
        <begin position="18"/>
        <end position="51"/>
    </location>
</feature>
<keyword evidence="3" id="KW-1185">Reference proteome</keyword>
<name>A0AA88RQD2_9ASTE</name>
<feature type="region of interest" description="Disordered" evidence="1">
    <location>
        <begin position="90"/>
        <end position="127"/>
    </location>
</feature>
<evidence type="ECO:0000256" key="1">
    <source>
        <dbReference type="SAM" id="MobiDB-lite"/>
    </source>
</evidence>
<organism evidence="2 3">
    <name type="scientific">Escallonia rubra</name>
    <dbReference type="NCBI Taxonomy" id="112253"/>
    <lineage>
        <taxon>Eukaryota</taxon>
        <taxon>Viridiplantae</taxon>
        <taxon>Streptophyta</taxon>
        <taxon>Embryophyta</taxon>
        <taxon>Tracheophyta</taxon>
        <taxon>Spermatophyta</taxon>
        <taxon>Magnoliopsida</taxon>
        <taxon>eudicotyledons</taxon>
        <taxon>Gunneridae</taxon>
        <taxon>Pentapetalae</taxon>
        <taxon>asterids</taxon>
        <taxon>campanulids</taxon>
        <taxon>Escalloniales</taxon>
        <taxon>Escalloniaceae</taxon>
        <taxon>Escallonia</taxon>
    </lineage>
</organism>
<gene>
    <name evidence="2" type="ORF">RJ640_023140</name>
</gene>
<dbReference type="PANTHER" id="PTHR33929:SF10">
    <property type="entry name" value="MEMBRANE-ASSOCIATED KINASE REGULATOR 2-RELATED"/>
    <property type="match status" value="1"/>
</dbReference>
<evidence type="ECO:0000313" key="3">
    <source>
        <dbReference type="Proteomes" id="UP001187471"/>
    </source>
</evidence>
<proteinExistence type="predicted"/>
<protein>
    <recommendedName>
        <fullName evidence="4">Membrane-associated kinase regulator 2</fullName>
    </recommendedName>
</protein>
<dbReference type="GO" id="GO:0005886">
    <property type="term" value="C:plasma membrane"/>
    <property type="evidence" value="ECO:0007669"/>
    <property type="project" value="InterPro"/>
</dbReference>
<dbReference type="EMBL" id="JAVXUO010001311">
    <property type="protein sequence ID" value="KAK2983606.1"/>
    <property type="molecule type" value="Genomic_DNA"/>
</dbReference>
<evidence type="ECO:0008006" key="4">
    <source>
        <dbReference type="Google" id="ProtNLM"/>
    </source>
</evidence>
<comment type="caution">
    <text evidence="2">The sequence shown here is derived from an EMBL/GenBank/DDBJ whole genome shotgun (WGS) entry which is preliminary data.</text>
</comment>
<dbReference type="Proteomes" id="UP001187471">
    <property type="component" value="Unassembled WGS sequence"/>
</dbReference>
<feature type="compositionally biased region" description="Polar residues" evidence="1">
    <location>
        <begin position="18"/>
        <end position="34"/>
    </location>
</feature>
<feature type="compositionally biased region" description="Low complexity" evidence="1">
    <location>
        <begin position="319"/>
        <end position="341"/>
    </location>
</feature>
<accession>A0AA88RQD2</accession>